<dbReference type="InterPro" id="IPR043128">
    <property type="entry name" value="Rev_trsase/Diguanyl_cyclase"/>
</dbReference>
<reference evidence="1 2" key="1">
    <citation type="journal article" date="2021" name="Nat. Plants">
        <title>The Taxus genome provides insights into paclitaxel biosynthesis.</title>
        <authorList>
            <person name="Xiong X."/>
            <person name="Gou J."/>
            <person name="Liao Q."/>
            <person name="Li Y."/>
            <person name="Zhou Q."/>
            <person name="Bi G."/>
            <person name="Li C."/>
            <person name="Du R."/>
            <person name="Wang X."/>
            <person name="Sun T."/>
            <person name="Guo L."/>
            <person name="Liang H."/>
            <person name="Lu P."/>
            <person name="Wu Y."/>
            <person name="Zhang Z."/>
            <person name="Ro D.K."/>
            <person name="Shang Y."/>
            <person name="Huang S."/>
            <person name="Yan J."/>
        </authorList>
    </citation>
    <scope>NUCLEOTIDE SEQUENCE [LARGE SCALE GENOMIC DNA]</scope>
    <source>
        <strain evidence="1">Ta-2019</strain>
    </source>
</reference>
<protein>
    <recommendedName>
        <fullName evidence="3">Reverse transcriptase domain-containing protein</fullName>
    </recommendedName>
</protein>
<dbReference type="InterPro" id="IPR043502">
    <property type="entry name" value="DNA/RNA_pol_sf"/>
</dbReference>
<evidence type="ECO:0000313" key="2">
    <source>
        <dbReference type="Proteomes" id="UP000824469"/>
    </source>
</evidence>
<sequence length="80" mass="9065">VYLDDWIVYGLVKDHYDNLCLMFEQCRQLSISLNIKKYIFATPFGILLGHIICKEGLLVDPAKVTIILGLIALTSQSEVH</sequence>
<feature type="non-terminal residue" evidence="1">
    <location>
        <position position="1"/>
    </location>
</feature>
<dbReference type="Proteomes" id="UP000824469">
    <property type="component" value="Unassembled WGS sequence"/>
</dbReference>
<name>A0AA38FEC7_TAXCH</name>
<gene>
    <name evidence="1" type="ORF">KI387_030522</name>
</gene>
<dbReference type="EMBL" id="JAHRHJ020000010">
    <property type="protein sequence ID" value="KAH9298840.1"/>
    <property type="molecule type" value="Genomic_DNA"/>
</dbReference>
<feature type="non-terminal residue" evidence="1">
    <location>
        <position position="80"/>
    </location>
</feature>
<keyword evidence="2" id="KW-1185">Reference proteome</keyword>
<dbReference type="Gene3D" id="3.30.70.270">
    <property type="match status" value="1"/>
</dbReference>
<dbReference type="SUPFAM" id="SSF56672">
    <property type="entry name" value="DNA/RNA polymerases"/>
    <property type="match status" value="1"/>
</dbReference>
<organism evidence="1 2">
    <name type="scientific">Taxus chinensis</name>
    <name type="common">Chinese yew</name>
    <name type="synonym">Taxus wallichiana var. chinensis</name>
    <dbReference type="NCBI Taxonomy" id="29808"/>
    <lineage>
        <taxon>Eukaryota</taxon>
        <taxon>Viridiplantae</taxon>
        <taxon>Streptophyta</taxon>
        <taxon>Embryophyta</taxon>
        <taxon>Tracheophyta</taxon>
        <taxon>Spermatophyta</taxon>
        <taxon>Pinopsida</taxon>
        <taxon>Pinidae</taxon>
        <taxon>Conifers II</taxon>
        <taxon>Cupressales</taxon>
        <taxon>Taxaceae</taxon>
        <taxon>Taxus</taxon>
    </lineage>
</organism>
<comment type="caution">
    <text evidence="1">The sequence shown here is derived from an EMBL/GenBank/DDBJ whole genome shotgun (WGS) entry which is preliminary data.</text>
</comment>
<dbReference type="AlphaFoldDB" id="A0AA38FEC7"/>
<evidence type="ECO:0000313" key="1">
    <source>
        <dbReference type="EMBL" id="KAH9298840.1"/>
    </source>
</evidence>
<evidence type="ECO:0008006" key="3">
    <source>
        <dbReference type="Google" id="ProtNLM"/>
    </source>
</evidence>
<proteinExistence type="predicted"/>
<accession>A0AA38FEC7</accession>